<gene>
    <name evidence="1" type="ORF">GCM10025866_00790</name>
</gene>
<evidence type="ECO:0000313" key="1">
    <source>
        <dbReference type="EMBL" id="BDZ44170.1"/>
    </source>
</evidence>
<dbReference type="RefSeq" id="WP_286277651.1">
    <property type="nucleotide sequence ID" value="NZ_AP027731.1"/>
</dbReference>
<name>A0ABN6XH78_9MICO</name>
<keyword evidence="2" id="KW-1185">Reference proteome</keyword>
<dbReference type="Pfam" id="PF06089">
    <property type="entry name" value="Asparaginase_II"/>
    <property type="match status" value="1"/>
</dbReference>
<evidence type="ECO:0000313" key="2">
    <source>
        <dbReference type="Proteomes" id="UP001321498"/>
    </source>
</evidence>
<accession>A0ABN6XH78</accession>
<dbReference type="PANTHER" id="PTHR42110:SF1">
    <property type="entry name" value="L-ASPARAGINASE, PUTATIVE (AFU_ORTHOLOGUE AFUA_3G11890)-RELATED"/>
    <property type="match status" value="1"/>
</dbReference>
<dbReference type="PANTHER" id="PTHR42110">
    <property type="entry name" value="L-ASPARAGINASE, PUTATIVE (AFU_ORTHOLOGUE AFUA_3G11890)-RELATED"/>
    <property type="match status" value="1"/>
</dbReference>
<protein>
    <submittedName>
        <fullName evidence="1">Asparaginase</fullName>
    </submittedName>
</protein>
<dbReference type="InterPro" id="IPR010349">
    <property type="entry name" value="Asparaginase_II"/>
</dbReference>
<sequence>MTAPKGTFAAEAAGELAVVERSGFVESRHVGSAVVLGPDGSVLRTVGDPAAAVFPRSTLKPFQALASIASGAQLTPEETVLATASHDGTAEHAKIVRGILKKGGLRLSSLRCPADWPTDRDARDQLVRDGHGTHPIFHNCSGKHAAMLLACVASGWDPRTYLDPAHPLQERVREVIQRMTGEHVSRSGVDGCGLPVHALSLTGLAAGFARVRTTRADSPWPLYRDAAALTEAVLQRPWLISGRGRPDAVLIEELGALAKVGAEGVLAVALEDGTAVAVKVLDGSPRPAAAVAAGLLFAVGAIDAPALARVRARLDLAVLGGGVPVGELRVTCA</sequence>
<proteinExistence type="predicted"/>
<organism evidence="1 2">
    <name type="scientific">Naasia aerilata</name>
    <dbReference type="NCBI Taxonomy" id="1162966"/>
    <lineage>
        <taxon>Bacteria</taxon>
        <taxon>Bacillati</taxon>
        <taxon>Actinomycetota</taxon>
        <taxon>Actinomycetes</taxon>
        <taxon>Micrococcales</taxon>
        <taxon>Microbacteriaceae</taxon>
        <taxon>Naasia</taxon>
    </lineage>
</organism>
<dbReference type="EMBL" id="AP027731">
    <property type="protein sequence ID" value="BDZ44170.1"/>
    <property type="molecule type" value="Genomic_DNA"/>
</dbReference>
<dbReference type="Proteomes" id="UP001321498">
    <property type="component" value="Chromosome"/>
</dbReference>
<reference evidence="2" key="1">
    <citation type="journal article" date="2019" name="Int. J. Syst. Evol. Microbiol.">
        <title>The Global Catalogue of Microorganisms (GCM) 10K type strain sequencing project: providing services to taxonomists for standard genome sequencing and annotation.</title>
        <authorList>
            <consortium name="The Broad Institute Genomics Platform"/>
            <consortium name="The Broad Institute Genome Sequencing Center for Infectious Disease"/>
            <person name="Wu L."/>
            <person name="Ma J."/>
        </authorList>
    </citation>
    <scope>NUCLEOTIDE SEQUENCE [LARGE SCALE GENOMIC DNA]</scope>
    <source>
        <strain evidence="2">NBRC 108725</strain>
    </source>
</reference>